<sequence>MRGKFIRVGSLLGFFLFCLLFFLTGSAGATEKKGVIVPSTTNEQSQDTDVDVSDNSGGPVYGIFVEPSSNPLIKLTINANVKGTATNPAGGSWAYGTFSWDRVINQLIINQNGSISATANATGN</sequence>
<dbReference type="AlphaFoldDB" id="A0A2J6WIM5"/>
<name>A0A2J6WIM5_9BACT</name>
<protein>
    <submittedName>
        <fullName evidence="1">Uncharacterized protein</fullName>
    </submittedName>
</protein>
<proteinExistence type="predicted"/>
<feature type="non-terminal residue" evidence="1">
    <location>
        <position position="124"/>
    </location>
</feature>
<reference evidence="1 2" key="1">
    <citation type="submission" date="2018-01" db="EMBL/GenBank/DDBJ databases">
        <title>Metagenomic assembled genomes from two thermal pools in the Uzon Caldera, Kamchatka, Russia.</title>
        <authorList>
            <person name="Wilkins L."/>
            <person name="Ettinger C."/>
        </authorList>
    </citation>
    <scope>NUCLEOTIDE SEQUENCE [LARGE SCALE GENOMIC DNA]</scope>
    <source>
        <strain evidence="1">ZAV-04</strain>
    </source>
</reference>
<gene>
    <name evidence="1" type="ORF">C0186_05400</name>
</gene>
<evidence type="ECO:0000313" key="2">
    <source>
        <dbReference type="Proteomes" id="UP000242288"/>
    </source>
</evidence>
<comment type="caution">
    <text evidence="1">The sequence shown here is derived from an EMBL/GenBank/DDBJ whole genome shotgun (WGS) entry which is preliminary data.</text>
</comment>
<organism evidence="1 2">
    <name type="scientific">Thermodesulfovibrio aggregans</name>
    <dbReference type="NCBI Taxonomy" id="86166"/>
    <lineage>
        <taxon>Bacteria</taxon>
        <taxon>Pseudomonadati</taxon>
        <taxon>Nitrospirota</taxon>
        <taxon>Thermodesulfovibrionia</taxon>
        <taxon>Thermodesulfovibrionales</taxon>
        <taxon>Thermodesulfovibrionaceae</taxon>
        <taxon>Thermodesulfovibrio</taxon>
    </lineage>
</organism>
<evidence type="ECO:0000313" key="1">
    <source>
        <dbReference type="EMBL" id="PMP70236.1"/>
    </source>
</evidence>
<accession>A0A2J6WIM5</accession>
<dbReference type="Proteomes" id="UP000242288">
    <property type="component" value="Unassembled WGS sequence"/>
</dbReference>
<dbReference type="EMBL" id="PNIO01000045">
    <property type="protein sequence ID" value="PMP70236.1"/>
    <property type="molecule type" value="Genomic_DNA"/>
</dbReference>